<dbReference type="STRING" id="3055.A0A2K3DZ45"/>
<reference evidence="6 7" key="1">
    <citation type="journal article" date="2007" name="Science">
        <title>The Chlamydomonas genome reveals the evolution of key animal and plant functions.</title>
        <authorList>
            <person name="Merchant S.S."/>
            <person name="Prochnik S.E."/>
            <person name="Vallon O."/>
            <person name="Harris E.H."/>
            <person name="Karpowicz S.J."/>
            <person name="Witman G.B."/>
            <person name="Terry A."/>
            <person name="Salamov A."/>
            <person name="Fritz-Laylin L.K."/>
            <person name="Marechal-Drouard L."/>
            <person name="Marshall W.F."/>
            <person name="Qu L.H."/>
            <person name="Nelson D.R."/>
            <person name="Sanderfoot A.A."/>
            <person name="Spalding M.H."/>
            <person name="Kapitonov V.V."/>
            <person name="Ren Q."/>
            <person name="Ferris P."/>
            <person name="Lindquist E."/>
            <person name="Shapiro H."/>
            <person name="Lucas S.M."/>
            <person name="Grimwood J."/>
            <person name="Schmutz J."/>
            <person name="Cardol P."/>
            <person name="Cerutti H."/>
            <person name="Chanfreau G."/>
            <person name="Chen C.L."/>
            <person name="Cognat V."/>
            <person name="Croft M.T."/>
            <person name="Dent R."/>
            <person name="Dutcher S."/>
            <person name="Fernandez E."/>
            <person name="Fukuzawa H."/>
            <person name="Gonzalez-Ballester D."/>
            <person name="Gonzalez-Halphen D."/>
            <person name="Hallmann A."/>
            <person name="Hanikenne M."/>
            <person name="Hippler M."/>
            <person name="Inwood W."/>
            <person name="Jabbari K."/>
            <person name="Kalanon M."/>
            <person name="Kuras R."/>
            <person name="Lefebvre P.A."/>
            <person name="Lemaire S.D."/>
            <person name="Lobanov A.V."/>
            <person name="Lohr M."/>
            <person name="Manuell A."/>
            <person name="Meier I."/>
            <person name="Mets L."/>
            <person name="Mittag M."/>
            <person name="Mittelmeier T."/>
            <person name="Moroney J.V."/>
            <person name="Moseley J."/>
            <person name="Napoli C."/>
            <person name="Nedelcu A.M."/>
            <person name="Niyogi K."/>
            <person name="Novoselov S.V."/>
            <person name="Paulsen I.T."/>
            <person name="Pazour G."/>
            <person name="Purton S."/>
            <person name="Ral J.P."/>
            <person name="Riano-Pachon D.M."/>
            <person name="Riekhof W."/>
            <person name="Rymarquis L."/>
            <person name="Schroda M."/>
            <person name="Stern D."/>
            <person name="Umen J."/>
            <person name="Willows R."/>
            <person name="Wilson N."/>
            <person name="Zimmer S.L."/>
            <person name="Allmer J."/>
            <person name="Balk J."/>
            <person name="Bisova K."/>
            <person name="Chen C.J."/>
            <person name="Elias M."/>
            <person name="Gendler K."/>
            <person name="Hauser C."/>
            <person name="Lamb M.R."/>
            <person name="Ledford H."/>
            <person name="Long J.C."/>
            <person name="Minagawa J."/>
            <person name="Page M.D."/>
            <person name="Pan J."/>
            <person name="Pootakham W."/>
            <person name="Roje S."/>
            <person name="Rose A."/>
            <person name="Stahlberg E."/>
            <person name="Terauchi A.M."/>
            <person name="Yang P."/>
            <person name="Ball S."/>
            <person name="Bowler C."/>
            <person name="Dieckmann C.L."/>
            <person name="Gladyshev V.N."/>
            <person name="Green P."/>
            <person name="Jorgensen R."/>
            <person name="Mayfield S."/>
            <person name="Mueller-Roeber B."/>
            <person name="Rajamani S."/>
            <person name="Sayre R.T."/>
            <person name="Brokstein P."/>
            <person name="Dubchak I."/>
            <person name="Goodstein D."/>
            <person name="Hornick L."/>
            <person name="Huang Y.W."/>
            <person name="Jhaveri J."/>
            <person name="Luo Y."/>
            <person name="Martinez D."/>
            <person name="Ngau W.C."/>
            <person name="Otillar B."/>
            <person name="Poliakov A."/>
            <person name="Porter A."/>
            <person name="Szajkowski L."/>
            <person name="Werner G."/>
            <person name="Zhou K."/>
            <person name="Grigoriev I.V."/>
            <person name="Rokhsar D.S."/>
            <person name="Grossman A.R."/>
        </authorList>
    </citation>
    <scope>NUCLEOTIDE SEQUENCE [LARGE SCALE GENOMIC DNA]</scope>
    <source>
        <strain evidence="7">CC-503</strain>
    </source>
</reference>
<dbReference type="GO" id="GO:0005730">
    <property type="term" value="C:nucleolus"/>
    <property type="evidence" value="ECO:0000318"/>
    <property type="project" value="GO_Central"/>
</dbReference>
<gene>
    <name evidence="6" type="ORF">CHLRE_03g205800v5</name>
</gene>
<dbReference type="RefSeq" id="XP_042926474.1">
    <property type="nucleotide sequence ID" value="XM_043061492.1"/>
</dbReference>
<feature type="region of interest" description="Disordered" evidence="5">
    <location>
        <begin position="355"/>
        <end position="614"/>
    </location>
</feature>
<dbReference type="Gene3D" id="2.130.10.10">
    <property type="entry name" value="YVTN repeat-like/Quinoprotein amine dehydrogenase"/>
    <property type="match status" value="2"/>
</dbReference>
<evidence type="ECO:0000313" key="6">
    <source>
        <dbReference type="EMBL" id="PNW85777.1"/>
    </source>
</evidence>
<keyword evidence="7" id="KW-1185">Reference proteome</keyword>
<dbReference type="InterPro" id="IPR015943">
    <property type="entry name" value="WD40/YVTN_repeat-like_dom_sf"/>
</dbReference>
<evidence type="ECO:0000256" key="2">
    <source>
        <dbReference type="ARBA" id="ARBA00022574"/>
    </source>
</evidence>
<accession>A0A2K3DZ45</accession>
<keyword evidence="1" id="KW-0690">Ribosome biogenesis</keyword>
<dbReference type="OMA" id="WDIKSAH"/>
<evidence type="ECO:0000256" key="3">
    <source>
        <dbReference type="ARBA" id="ARBA00022737"/>
    </source>
</evidence>
<protein>
    <submittedName>
        <fullName evidence="6">Uncharacterized protein</fullName>
    </submittedName>
</protein>
<dbReference type="FunCoup" id="A0A2K3DZ45">
    <property type="interactions" value="1680"/>
</dbReference>
<sequence length="614" mass="60942">MVFLFAGSYERFIFGYSANADCSEPQEIVKRYTFAAHKSAVKCCVAGGPYVASGGADDLIHLYDMVAERDLGSLMNPCDGAVPCLQFFTPEGRSTPSHMLGGSADGAINIWRCRDWEHLKVMRGHKGAVNALAVHPSGKLALSVARDAAIRMWNLVKGRCTYTTRLEAEAEAVAFSHSGDAYSLLAGSRISVFSTDGEGGLKATYTAPRRILCTASQSDNLMLLGLEDGSVRVWDVRTSGVVGGWERAHASRVRGMAILKEGANDLPASLATASSDGTIKLWDTRKLGGGSGGGAAASGADAAAPAVCTAHVSSGARITCLAAVDPDQVVAARTKPATPAAAAAGSGKKAAAAAAASGDAKPAEKKAKGGQQLGAKPQPQKPKVAAAQQQQQQQPKKQQQQQQQQVKPGKGPSSQGGGRQGAGGGRGGGRAGGRGGGRGGRGGAAPADDDFEVVPAPRYDNESHRNGDGDGAEAGTKKGKKRPAYRGGDDGDGEEPAGPSGREGHSSGAGASGKVGKGPGVKPAAAPGGRLSGAGGQAPPAKKMKTGPGGGGGGGGGGGDRGAGGGGRGAAGAGGRGGSRGGGRGGGRGGRGGGGGRGGRGAGAKGSFQKGRKD</sequence>
<dbReference type="Pfam" id="PF00400">
    <property type="entry name" value="WD40"/>
    <property type="match status" value="3"/>
</dbReference>
<evidence type="ECO:0000256" key="1">
    <source>
        <dbReference type="ARBA" id="ARBA00022517"/>
    </source>
</evidence>
<name>A0A2K3DZ45_CHLRE</name>
<feature type="compositionally biased region" description="Low complexity" evidence="5">
    <location>
        <begin position="520"/>
        <end position="529"/>
    </location>
</feature>
<dbReference type="ExpressionAtlas" id="A0A2K3DZ45">
    <property type="expression patterns" value="baseline and differential"/>
</dbReference>
<keyword evidence="3" id="KW-0677">Repeat</keyword>
<dbReference type="PROSITE" id="PS50082">
    <property type="entry name" value="WD_REPEATS_2"/>
    <property type="match status" value="2"/>
</dbReference>
<feature type="compositionally biased region" description="Gly residues" evidence="5">
    <location>
        <begin position="547"/>
        <end position="604"/>
    </location>
</feature>
<dbReference type="Gramene" id="PNW85777">
    <property type="protein sequence ID" value="PNW85777"/>
    <property type="gene ID" value="CHLRE_03g205800v5"/>
</dbReference>
<dbReference type="PANTHER" id="PTHR44675:SF1">
    <property type="entry name" value="P21-ACTIVATED PROTEIN KINASE-INTERACTING PROTEIN 1"/>
    <property type="match status" value="1"/>
</dbReference>
<dbReference type="GO" id="GO:0004860">
    <property type="term" value="F:protein kinase inhibitor activity"/>
    <property type="evidence" value="ECO:0000318"/>
    <property type="project" value="GO_Central"/>
</dbReference>
<dbReference type="Proteomes" id="UP000006906">
    <property type="component" value="Chromosome 3"/>
</dbReference>
<evidence type="ECO:0000256" key="4">
    <source>
        <dbReference type="PROSITE-ProRule" id="PRU00221"/>
    </source>
</evidence>
<dbReference type="GO" id="GO:0000463">
    <property type="term" value="P:maturation of LSU-rRNA from tricistronic rRNA transcript (SSU-rRNA, 5.8S rRNA, LSU-rRNA)"/>
    <property type="evidence" value="ECO:0000318"/>
    <property type="project" value="GO_Central"/>
</dbReference>
<organism evidence="6 7">
    <name type="scientific">Chlamydomonas reinhardtii</name>
    <name type="common">Chlamydomonas smithii</name>
    <dbReference type="NCBI Taxonomy" id="3055"/>
    <lineage>
        <taxon>Eukaryota</taxon>
        <taxon>Viridiplantae</taxon>
        <taxon>Chlorophyta</taxon>
        <taxon>core chlorophytes</taxon>
        <taxon>Chlorophyceae</taxon>
        <taxon>CS clade</taxon>
        <taxon>Chlamydomonadales</taxon>
        <taxon>Chlamydomonadaceae</taxon>
        <taxon>Chlamydomonas</taxon>
    </lineage>
</organism>
<dbReference type="InterPro" id="IPR001680">
    <property type="entry name" value="WD40_rpt"/>
</dbReference>
<dbReference type="AlphaFoldDB" id="A0A2K3DZ45"/>
<feature type="repeat" description="WD" evidence="4">
    <location>
        <begin position="122"/>
        <end position="163"/>
    </location>
</feature>
<dbReference type="InterPro" id="IPR036322">
    <property type="entry name" value="WD40_repeat_dom_sf"/>
</dbReference>
<feature type="compositionally biased region" description="Low complexity" evidence="5">
    <location>
        <begin position="369"/>
        <end position="412"/>
    </location>
</feature>
<dbReference type="KEGG" id="cre:CHLRE_03g205800v5"/>
<evidence type="ECO:0000313" key="7">
    <source>
        <dbReference type="Proteomes" id="UP000006906"/>
    </source>
</evidence>
<evidence type="ECO:0000256" key="5">
    <source>
        <dbReference type="SAM" id="MobiDB-lite"/>
    </source>
</evidence>
<feature type="compositionally biased region" description="Gly residues" evidence="5">
    <location>
        <begin position="414"/>
        <end position="443"/>
    </location>
</feature>
<keyword evidence="2 4" id="KW-0853">WD repeat</keyword>
<dbReference type="PANTHER" id="PTHR44675">
    <property type="entry name" value="PAK1 INTERACTING PROTEIN 1"/>
    <property type="match status" value="1"/>
</dbReference>
<dbReference type="PRINTS" id="PR00320">
    <property type="entry name" value="GPROTEINBRPT"/>
</dbReference>
<dbReference type="GeneID" id="66053051"/>
<dbReference type="EMBL" id="CM008964">
    <property type="protein sequence ID" value="PNW85777.1"/>
    <property type="molecule type" value="Genomic_DNA"/>
</dbReference>
<dbReference type="InterPro" id="IPR051959">
    <property type="entry name" value="PAK1-Kinase_Regulator"/>
</dbReference>
<dbReference type="SUPFAM" id="SSF50978">
    <property type="entry name" value="WD40 repeat-like"/>
    <property type="match status" value="1"/>
</dbReference>
<dbReference type="PROSITE" id="PS00678">
    <property type="entry name" value="WD_REPEATS_1"/>
    <property type="match status" value="2"/>
</dbReference>
<dbReference type="OrthoDB" id="308449at2759"/>
<feature type="compositionally biased region" description="Basic and acidic residues" evidence="5">
    <location>
        <begin position="459"/>
        <end position="468"/>
    </location>
</feature>
<feature type="compositionally biased region" description="Gly residues" evidence="5">
    <location>
        <begin position="510"/>
        <end position="519"/>
    </location>
</feature>
<feature type="repeat" description="WD" evidence="4">
    <location>
        <begin position="270"/>
        <end position="285"/>
    </location>
</feature>
<dbReference type="InterPro" id="IPR020472">
    <property type="entry name" value="WD40_PAC1"/>
</dbReference>
<dbReference type="InParanoid" id="A0A2K3DZ45"/>
<proteinExistence type="predicted"/>
<dbReference type="InterPro" id="IPR019775">
    <property type="entry name" value="WD40_repeat_CS"/>
</dbReference>
<dbReference type="SMART" id="SM00320">
    <property type="entry name" value="WD40"/>
    <property type="match status" value="5"/>
</dbReference>
<dbReference type="PROSITE" id="PS50294">
    <property type="entry name" value="WD_REPEATS_REGION"/>
    <property type="match status" value="1"/>
</dbReference>